<keyword evidence="1" id="KW-0805">Transcription regulation</keyword>
<keyword evidence="3" id="KW-0804">Transcription</keyword>
<feature type="domain" description="HTH araC/xylS-type" evidence="4">
    <location>
        <begin position="306"/>
        <end position="404"/>
    </location>
</feature>
<reference evidence="5 6" key="1">
    <citation type="submission" date="2021-06" db="EMBL/GenBank/DDBJ databases">
        <title>Faecalicatena sp. nov. isolated from porcine feces.</title>
        <authorList>
            <person name="Oh B.S."/>
            <person name="Lee J.H."/>
        </authorList>
    </citation>
    <scope>NUCLEOTIDE SEQUENCE [LARGE SCALE GENOMIC DNA]</scope>
    <source>
        <strain evidence="5 6">AGMB00832</strain>
    </source>
</reference>
<evidence type="ECO:0000313" key="5">
    <source>
        <dbReference type="EMBL" id="MBU3877924.1"/>
    </source>
</evidence>
<dbReference type="PROSITE" id="PS01124">
    <property type="entry name" value="HTH_ARAC_FAMILY_2"/>
    <property type="match status" value="1"/>
</dbReference>
<dbReference type="EMBL" id="JABACJ020000024">
    <property type="protein sequence ID" value="MBU3877924.1"/>
    <property type="molecule type" value="Genomic_DNA"/>
</dbReference>
<organism evidence="5 6">
    <name type="scientific">Faecalicatena faecalis</name>
    <dbReference type="NCBI Taxonomy" id="2726362"/>
    <lineage>
        <taxon>Bacteria</taxon>
        <taxon>Bacillati</taxon>
        <taxon>Bacillota</taxon>
        <taxon>Clostridia</taxon>
        <taxon>Lachnospirales</taxon>
        <taxon>Lachnospiraceae</taxon>
        <taxon>Faecalicatena</taxon>
    </lineage>
</organism>
<dbReference type="Pfam" id="PF12833">
    <property type="entry name" value="HTH_18"/>
    <property type="match status" value="1"/>
</dbReference>
<evidence type="ECO:0000256" key="3">
    <source>
        <dbReference type="ARBA" id="ARBA00023163"/>
    </source>
</evidence>
<proteinExistence type="predicted"/>
<dbReference type="RefSeq" id="WP_216244487.1">
    <property type="nucleotide sequence ID" value="NZ_JABACJ020000024.1"/>
</dbReference>
<keyword evidence="6" id="KW-1185">Reference proteome</keyword>
<dbReference type="PANTHER" id="PTHR43280:SF2">
    <property type="entry name" value="HTH-TYPE TRANSCRIPTIONAL REGULATOR EXSA"/>
    <property type="match status" value="1"/>
</dbReference>
<protein>
    <submittedName>
        <fullName evidence="5">AraC family transcriptional regulator</fullName>
    </submittedName>
</protein>
<dbReference type="PANTHER" id="PTHR43280">
    <property type="entry name" value="ARAC-FAMILY TRANSCRIPTIONAL REGULATOR"/>
    <property type="match status" value="1"/>
</dbReference>
<evidence type="ECO:0000313" key="6">
    <source>
        <dbReference type="Proteomes" id="UP000723714"/>
    </source>
</evidence>
<comment type="caution">
    <text evidence="5">The sequence shown here is derived from an EMBL/GenBank/DDBJ whole genome shotgun (WGS) entry which is preliminary data.</text>
</comment>
<dbReference type="InterPro" id="IPR018060">
    <property type="entry name" value="HTH_AraC"/>
</dbReference>
<evidence type="ECO:0000256" key="2">
    <source>
        <dbReference type="ARBA" id="ARBA00023125"/>
    </source>
</evidence>
<dbReference type="Proteomes" id="UP000723714">
    <property type="component" value="Unassembled WGS sequence"/>
</dbReference>
<evidence type="ECO:0000256" key="1">
    <source>
        <dbReference type="ARBA" id="ARBA00023015"/>
    </source>
</evidence>
<dbReference type="InterPro" id="IPR018062">
    <property type="entry name" value="HTH_AraC-typ_CS"/>
</dbReference>
<evidence type="ECO:0000259" key="4">
    <source>
        <dbReference type="PROSITE" id="PS01124"/>
    </source>
</evidence>
<sequence>MYDSLISFTISVLKDVRVQSRIYTLPFELDKSLDLGLRHKIYNTKGYFENMPSNYSQEFQKTLERYTLFQYSDCFGCEYIFLKLPHTEPPSVLAVGPFSYAPFTNQYILNLCRQNQLPESHWDFIQQYYFSLPVVNEKPWMEGLIFTLAQELWGDKTRSITRLSDSGRSLPMFTASVESPTAQSLDYMEKKYGSEDFLMKCITAGDIEKIKEIRQRLDLSTIRQRFPNSLRDQKNNLLVFNTICRKAAQYGGVHPIYLDTQSTKYASRIEYAANIKELNSLYRDIPLRYCMLVLRYSMKDYSPTIQKVIMHINFNLTEDLGLQTVAEHFALNKNYLSTVFRKEVGIGFTSYVNQKRIEHAIYLLNTSSLSIQDIASLCGIHDLNYFSRIFRQQVGMSPSSYRKGIKEDSKSEH</sequence>
<accession>A0ABS6D8J2</accession>
<keyword evidence="2" id="KW-0238">DNA-binding</keyword>
<dbReference type="SMART" id="SM00342">
    <property type="entry name" value="HTH_ARAC"/>
    <property type="match status" value="1"/>
</dbReference>
<dbReference type="PROSITE" id="PS00041">
    <property type="entry name" value="HTH_ARAC_FAMILY_1"/>
    <property type="match status" value="1"/>
</dbReference>
<gene>
    <name evidence="5" type="ORF">HGO97_019150</name>
</gene>
<name>A0ABS6D8J2_9FIRM</name>